<dbReference type="SMART" id="SM00849">
    <property type="entry name" value="Lactamase_B"/>
    <property type="match status" value="1"/>
</dbReference>
<accession>A0ABX3A335</accession>
<dbReference type="RefSeq" id="WP_069313075.1">
    <property type="nucleotide sequence ID" value="NZ_MDTU01000001.1"/>
</dbReference>
<protein>
    <recommendedName>
        <fullName evidence="2">Metallo-beta-lactamase domain-containing protein</fullName>
    </recommendedName>
</protein>
<dbReference type="PANTHER" id="PTHR42951:SF4">
    <property type="entry name" value="ACYL-COENZYME A THIOESTERASE MBLAC2"/>
    <property type="match status" value="1"/>
</dbReference>
<dbReference type="EMBL" id="MDTU01000001">
    <property type="protein sequence ID" value="ODN43277.1"/>
    <property type="molecule type" value="Genomic_DNA"/>
</dbReference>
<dbReference type="SUPFAM" id="SSF56281">
    <property type="entry name" value="Metallo-hydrolase/oxidoreductase"/>
    <property type="match status" value="1"/>
</dbReference>
<gene>
    <name evidence="3" type="ORF">BGC07_10550</name>
</gene>
<sequence length="273" mass="30936">MPWFKYEMPYPGIFSISEPFSLVDPRFSLNTVNCYLVIGTTSAALIDTGMGIGDLHQFIRKLTALPIQVLNTHYHWDHVGGNHQFNQCAIHHLEAELLNKTPSLDYSLLRKSLSQLKKRQQLPDYTDPDRYKIYPYEAKTLLNDNDVISLGHRNLHAIHTPGHSPGHLCFLDDQTGCLFTGDTAYMGPIYSCFSLADPEAYYKSCQRLNRLKTVQAICPGHNQIIKEPKWLHTLAQFAERAVTGQIQGINNQGYVQSKVYQNTQAGFSINLPL</sequence>
<comment type="caution">
    <text evidence="3">The sequence shown here is derived from an EMBL/GenBank/DDBJ whole genome shotgun (WGS) entry which is preliminary data.</text>
</comment>
<evidence type="ECO:0000313" key="4">
    <source>
        <dbReference type="Proteomes" id="UP000094329"/>
    </source>
</evidence>
<keyword evidence="4" id="KW-1185">Reference proteome</keyword>
<evidence type="ECO:0000256" key="1">
    <source>
        <dbReference type="ARBA" id="ARBA00005250"/>
    </source>
</evidence>
<dbReference type="InterPro" id="IPR036866">
    <property type="entry name" value="RibonucZ/Hydroxyglut_hydro"/>
</dbReference>
<dbReference type="Gene3D" id="3.60.15.10">
    <property type="entry name" value="Ribonuclease Z/Hydroxyacylglutathione hydrolase-like"/>
    <property type="match status" value="1"/>
</dbReference>
<organism evidence="3 4">
    <name type="scientific">Piscirickettsia litoralis</name>
    <dbReference type="NCBI Taxonomy" id="1891921"/>
    <lineage>
        <taxon>Bacteria</taxon>
        <taxon>Pseudomonadati</taxon>
        <taxon>Pseudomonadota</taxon>
        <taxon>Gammaproteobacteria</taxon>
        <taxon>Thiotrichales</taxon>
        <taxon>Piscirickettsiaceae</taxon>
        <taxon>Piscirickettsia</taxon>
    </lineage>
</organism>
<dbReference type="Pfam" id="PF00753">
    <property type="entry name" value="Lactamase_B"/>
    <property type="match status" value="1"/>
</dbReference>
<reference evidence="3 4" key="1">
    <citation type="submission" date="2016-08" db="EMBL/GenBank/DDBJ databases">
        <title>Draft genome sequence of Candidatus Piscirickettsia litoralis, from seawater.</title>
        <authorList>
            <person name="Wan X."/>
            <person name="Lee A.J."/>
            <person name="Hou S."/>
            <person name="Donachie S.P."/>
        </authorList>
    </citation>
    <scope>NUCLEOTIDE SEQUENCE [LARGE SCALE GENOMIC DNA]</scope>
    <source>
        <strain evidence="3 4">Y2</strain>
    </source>
</reference>
<comment type="similarity">
    <text evidence="1">Belongs to the metallo-beta-lactamase superfamily. Class-B beta-lactamase family.</text>
</comment>
<evidence type="ECO:0000313" key="3">
    <source>
        <dbReference type="EMBL" id="ODN43277.1"/>
    </source>
</evidence>
<proteinExistence type="inferred from homology"/>
<feature type="domain" description="Metallo-beta-lactamase" evidence="2">
    <location>
        <begin position="31"/>
        <end position="221"/>
    </location>
</feature>
<dbReference type="Proteomes" id="UP000094329">
    <property type="component" value="Unassembled WGS sequence"/>
</dbReference>
<dbReference type="InterPro" id="IPR050855">
    <property type="entry name" value="NDM-1-like"/>
</dbReference>
<dbReference type="InterPro" id="IPR001279">
    <property type="entry name" value="Metallo-B-lactamas"/>
</dbReference>
<name>A0ABX3A335_9GAMM</name>
<evidence type="ECO:0000259" key="2">
    <source>
        <dbReference type="SMART" id="SM00849"/>
    </source>
</evidence>
<dbReference type="PANTHER" id="PTHR42951">
    <property type="entry name" value="METALLO-BETA-LACTAMASE DOMAIN-CONTAINING"/>
    <property type="match status" value="1"/>
</dbReference>